<dbReference type="InterPro" id="IPR025447">
    <property type="entry name" value="DUF4192"/>
</dbReference>
<keyword evidence="2" id="KW-1185">Reference proteome</keyword>
<evidence type="ECO:0000313" key="1">
    <source>
        <dbReference type="EMBL" id="PPJ18858.1"/>
    </source>
</evidence>
<accession>A0A2S5ZUJ5</accession>
<dbReference type="Proteomes" id="UP000238356">
    <property type="component" value="Unassembled WGS sequence"/>
</dbReference>
<evidence type="ECO:0008006" key="3">
    <source>
        <dbReference type="Google" id="ProtNLM"/>
    </source>
</evidence>
<dbReference type="EMBL" id="PSZD01000050">
    <property type="protein sequence ID" value="PPJ18858.1"/>
    <property type="molecule type" value="Genomic_DNA"/>
</dbReference>
<reference evidence="1 2" key="1">
    <citation type="submission" date="2018-02" db="EMBL/GenBank/DDBJ databases">
        <title>8 Nocardia nova and 1 Nocardia cyriacigeorgica strain used for evolution to TMP-SMX.</title>
        <authorList>
            <person name="Mehta H."/>
            <person name="Weng J."/>
            <person name="Shamoo Y."/>
        </authorList>
    </citation>
    <scope>NUCLEOTIDE SEQUENCE [LARGE SCALE GENOMIC DNA]</scope>
    <source>
        <strain evidence="1 2">BAA2227</strain>
    </source>
</reference>
<gene>
    <name evidence="1" type="ORF">C5F51_35890</name>
</gene>
<dbReference type="Pfam" id="PF13830">
    <property type="entry name" value="DUF4192"/>
    <property type="match status" value="1"/>
</dbReference>
<organism evidence="1 2">
    <name type="scientific">Nocardia nova</name>
    <dbReference type="NCBI Taxonomy" id="37330"/>
    <lineage>
        <taxon>Bacteria</taxon>
        <taxon>Bacillati</taxon>
        <taxon>Actinomycetota</taxon>
        <taxon>Actinomycetes</taxon>
        <taxon>Mycobacteriales</taxon>
        <taxon>Nocardiaceae</taxon>
        <taxon>Nocardia</taxon>
    </lineage>
</organism>
<sequence>MKGLFMIQPTTLRMSAPGEFIAAVPALLGFHPVNSLVVALLERRPPADEVCIKVVARHDLHISDSRLTAVATQLADVAANENASAVLVLIVDSTAQQASTPPNRHTHTLDILDRALTTRGVVLASAWATRVIEAGAPWWSLPDATESGVVPDPDATTLAATFVVAGHPIRRSRKELTRLIEPDPALADQVRALLPADTGIHTQHAPSEITATVATVVEHIDTFAAGSTLTPADMAALTAALRTAAVRHCLLGLAGTARVDAAERLWALLTRSLPDPERAHAAALLAFSAYHRGDGALASIALDAALDSDPQHLFARSLDTTLRDGTPPPRLGAVVTHAHDIADALGVDLHR</sequence>
<protein>
    <recommendedName>
        <fullName evidence="3">DUF4192 domain-containing protein</fullName>
    </recommendedName>
</protein>
<proteinExistence type="predicted"/>
<dbReference type="AlphaFoldDB" id="A0A2S5ZUJ5"/>
<name>A0A2S5ZUJ5_9NOCA</name>
<evidence type="ECO:0000313" key="2">
    <source>
        <dbReference type="Proteomes" id="UP000238356"/>
    </source>
</evidence>
<comment type="caution">
    <text evidence="1">The sequence shown here is derived from an EMBL/GenBank/DDBJ whole genome shotgun (WGS) entry which is preliminary data.</text>
</comment>